<dbReference type="Proteomes" id="UP000305131">
    <property type="component" value="Unassembled WGS sequence"/>
</dbReference>
<dbReference type="GO" id="GO:0043565">
    <property type="term" value="F:sequence-specific DNA binding"/>
    <property type="evidence" value="ECO:0007669"/>
    <property type="project" value="InterPro"/>
</dbReference>
<evidence type="ECO:0000256" key="1">
    <source>
        <dbReference type="ARBA" id="ARBA00023015"/>
    </source>
</evidence>
<dbReference type="Pfam" id="PF12833">
    <property type="entry name" value="HTH_18"/>
    <property type="match status" value="1"/>
</dbReference>
<dbReference type="PROSITE" id="PS01124">
    <property type="entry name" value="HTH_ARAC_FAMILY_2"/>
    <property type="match status" value="1"/>
</dbReference>
<protein>
    <submittedName>
        <fullName evidence="5">Helix-turn-helix transcriptional regulator</fullName>
    </submittedName>
</protein>
<gene>
    <name evidence="5" type="ORF">FBQ73_16765</name>
</gene>
<dbReference type="InterPro" id="IPR018060">
    <property type="entry name" value="HTH_AraC"/>
</dbReference>
<dbReference type="PANTHER" id="PTHR46796:SF6">
    <property type="entry name" value="ARAC SUBFAMILY"/>
    <property type="match status" value="1"/>
</dbReference>
<evidence type="ECO:0000256" key="2">
    <source>
        <dbReference type="ARBA" id="ARBA00023125"/>
    </source>
</evidence>
<keyword evidence="3" id="KW-0804">Transcription</keyword>
<dbReference type="SUPFAM" id="SSF46689">
    <property type="entry name" value="Homeodomain-like"/>
    <property type="match status" value="2"/>
</dbReference>
<evidence type="ECO:0000313" key="6">
    <source>
        <dbReference type="Proteomes" id="UP000305131"/>
    </source>
</evidence>
<dbReference type="SMART" id="SM00342">
    <property type="entry name" value="HTH_ARAC"/>
    <property type="match status" value="1"/>
</dbReference>
<dbReference type="InterPro" id="IPR050204">
    <property type="entry name" value="AraC_XylS_family_regulators"/>
</dbReference>
<proteinExistence type="predicted"/>
<dbReference type="InterPro" id="IPR009057">
    <property type="entry name" value="Homeodomain-like_sf"/>
</dbReference>
<reference evidence="5 6" key="1">
    <citation type="submission" date="2019-05" db="EMBL/GenBank/DDBJ databases">
        <authorList>
            <person name="Zhou X."/>
        </authorList>
    </citation>
    <scope>NUCLEOTIDE SEQUENCE [LARGE SCALE GENOMIC DNA]</scope>
    <source>
        <strain evidence="5 6">DSM 432</strain>
    </source>
</reference>
<dbReference type="AlphaFoldDB" id="A0A6C1KBV3"/>
<keyword evidence="2" id="KW-0238">DNA-binding</keyword>
<organism evidence="5 6">
    <name type="scientific">Xanthobacter autotrophicus</name>
    <dbReference type="NCBI Taxonomy" id="280"/>
    <lineage>
        <taxon>Bacteria</taxon>
        <taxon>Pseudomonadati</taxon>
        <taxon>Pseudomonadota</taxon>
        <taxon>Alphaproteobacteria</taxon>
        <taxon>Hyphomicrobiales</taxon>
        <taxon>Xanthobacteraceae</taxon>
        <taxon>Xanthobacter</taxon>
    </lineage>
</organism>
<dbReference type="GO" id="GO:0003700">
    <property type="term" value="F:DNA-binding transcription factor activity"/>
    <property type="evidence" value="ECO:0007669"/>
    <property type="project" value="InterPro"/>
</dbReference>
<dbReference type="PANTHER" id="PTHR46796">
    <property type="entry name" value="HTH-TYPE TRANSCRIPTIONAL ACTIVATOR RHAS-RELATED"/>
    <property type="match status" value="1"/>
</dbReference>
<accession>A0A6C1KBV3</accession>
<dbReference type="OrthoDB" id="9793400at2"/>
<dbReference type="Gene3D" id="1.10.10.60">
    <property type="entry name" value="Homeodomain-like"/>
    <property type="match status" value="1"/>
</dbReference>
<comment type="caution">
    <text evidence="5">The sequence shown here is derived from an EMBL/GenBank/DDBJ whole genome shotgun (WGS) entry which is preliminary data.</text>
</comment>
<evidence type="ECO:0000256" key="3">
    <source>
        <dbReference type="ARBA" id="ARBA00023163"/>
    </source>
</evidence>
<sequence length="290" mass="32402">MNADPPPSQRWSPLSAPVTILSSSSRSGWRGFDFQEIAVPAEGTFKEDASRTSLPLMISQVSGPIKVRYGGMRKPFFDFPTGPQLILPWDTPYGAWQGAQRGIHLFIDQDAVERLTHKAFRRDSFERKNGLDPIIHHLMSAMHMDVASGHQSGPLLGETIVTALLLRLIADTPVKYGSHPRTAGSQREFGKYREWIDAHLAKPFSLEDLAADMGVSVRQLHREVLRATGMSPYRYILMQRTERARQLIIAGQLSLSEVALAVGFYDQAHMSHTFRKLLGAPPSHFSNTTK</sequence>
<evidence type="ECO:0000313" key="5">
    <source>
        <dbReference type="EMBL" id="TLX41768.1"/>
    </source>
</evidence>
<dbReference type="EMBL" id="VAUP01000035">
    <property type="protein sequence ID" value="TLX41768.1"/>
    <property type="molecule type" value="Genomic_DNA"/>
</dbReference>
<keyword evidence="1" id="KW-0805">Transcription regulation</keyword>
<evidence type="ECO:0000259" key="4">
    <source>
        <dbReference type="PROSITE" id="PS01124"/>
    </source>
</evidence>
<name>A0A6C1KBV3_XANAU</name>
<feature type="domain" description="HTH araC/xylS-type" evidence="4">
    <location>
        <begin position="190"/>
        <end position="288"/>
    </location>
</feature>